<gene>
    <name evidence="2" type="ORF">GO485_25805</name>
    <name evidence="3" type="ORF">IP92_05484</name>
</gene>
<feature type="region of interest" description="Disordered" evidence="1">
    <location>
        <begin position="1"/>
        <end position="21"/>
    </location>
</feature>
<accession>A0A562PDM8</accession>
<dbReference type="AlphaFoldDB" id="A0A562PDM8"/>
<dbReference type="Proteomes" id="UP000437862">
    <property type="component" value="Chromosome"/>
</dbReference>
<reference evidence="2 5" key="3">
    <citation type="submission" date="2019-12" db="EMBL/GenBank/DDBJ databases">
        <title>Draft Genome Sequences of Six Type Strains of the Genus Massilia.</title>
        <authorList>
            <person name="Miess H."/>
            <person name="Frediansyah A."/>
            <person name="Goeker M."/>
            <person name="Gross H."/>
        </authorList>
    </citation>
    <scope>NUCLEOTIDE SEQUENCE [LARGE SCALE GENOMIC DNA]</scope>
    <source>
        <strain evidence="2 5">DSM 26639</strain>
    </source>
</reference>
<dbReference type="OrthoDB" id="8724150at2"/>
<evidence type="ECO:0000313" key="2">
    <source>
        <dbReference type="EMBL" id="QGZ42121.1"/>
    </source>
</evidence>
<protein>
    <submittedName>
        <fullName evidence="3">Uncharacterized protein</fullName>
    </submittedName>
</protein>
<evidence type="ECO:0000313" key="4">
    <source>
        <dbReference type="Proteomes" id="UP000315112"/>
    </source>
</evidence>
<evidence type="ECO:0000313" key="5">
    <source>
        <dbReference type="Proteomes" id="UP000437862"/>
    </source>
</evidence>
<dbReference type="Proteomes" id="UP000315112">
    <property type="component" value="Unassembled WGS sequence"/>
</dbReference>
<name>A0A562PDM8_9BURK</name>
<keyword evidence="5" id="KW-1185">Reference proteome</keyword>
<dbReference type="EMBL" id="CP046904">
    <property type="protein sequence ID" value="QGZ42121.1"/>
    <property type="molecule type" value="Genomic_DNA"/>
</dbReference>
<proteinExistence type="predicted"/>
<reference evidence="3" key="2">
    <citation type="submission" date="2019-07" db="EMBL/GenBank/DDBJ databases">
        <authorList>
            <person name="Whitman W."/>
            <person name="Huntemann M."/>
            <person name="Clum A."/>
            <person name="Pillay M."/>
            <person name="Palaniappan K."/>
            <person name="Varghese N."/>
            <person name="Mikhailova N."/>
            <person name="Stamatis D."/>
            <person name="Reddy T."/>
            <person name="Daum C."/>
            <person name="Shapiro N."/>
            <person name="Ivanova N."/>
            <person name="Kyrpides N."/>
            <person name="Woyke T."/>
        </authorList>
    </citation>
    <scope>NUCLEOTIDE SEQUENCE</scope>
    <source>
        <strain evidence="3">CGMCC 1.10685</strain>
    </source>
</reference>
<sequence length="70" mass="7424">MSTYLNSLGQPGEARPGKAMARTAANPLGQAAQEAAAEGMQFQLWVAQQASALTKLKIFNSMAKSVNDQQ</sequence>
<evidence type="ECO:0000313" key="3">
    <source>
        <dbReference type="EMBL" id="TWI42508.1"/>
    </source>
</evidence>
<reference evidence="3 4" key="1">
    <citation type="journal article" date="2015" name="Stand. Genomic Sci.">
        <title>Genomic Encyclopedia of Bacterial and Archaeal Type Strains, Phase III: the genomes of soil and plant-associated and newly described type strains.</title>
        <authorList>
            <person name="Whitman W.B."/>
            <person name="Woyke T."/>
            <person name="Klenk H.P."/>
            <person name="Zhou Y."/>
            <person name="Lilburn T.G."/>
            <person name="Beck B.J."/>
            <person name="De Vos P."/>
            <person name="Vandamme P."/>
            <person name="Eisen J.A."/>
            <person name="Garrity G."/>
            <person name="Hugenholtz P."/>
            <person name="Kyrpides N.C."/>
        </authorList>
    </citation>
    <scope>NUCLEOTIDE SEQUENCE [LARGE SCALE GENOMIC DNA]</scope>
    <source>
        <strain evidence="3 4">CGMCC 1.10685</strain>
    </source>
</reference>
<dbReference type="RefSeq" id="WP_145881341.1">
    <property type="nucleotide sequence ID" value="NZ_CP046904.1"/>
</dbReference>
<dbReference type="EMBL" id="VLKW01000014">
    <property type="protein sequence ID" value="TWI42508.1"/>
    <property type="molecule type" value="Genomic_DNA"/>
</dbReference>
<evidence type="ECO:0000256" key="1">
    <source>
        <dbReference type="SAM" id="MobiDB-lite"/>
    </source>
</evidence>
<organism evidence="3 4">
    <name type="scientific">Pseudoduganella flava</name>
    <dbReference type="NCBI Taxonomy" id="871742"/>
    <lineage>
        <taxon>Bacteria</taxon>
        <taxon>Pseudomonadati</taxon>
        <taxon>Pseudomonadota</taxon>
        <taxon>Betaproteobacteria</taxon>
        <taxon>Burkholderiales</taxon>
        <taxon>Oxalobacteraceae</taxon>
        <taxon>Telluria group</taxon>
        <taxon>Pseudoduganella</taxon>
    </lineage>
</organism>